<keyword evidence="3" id="KW-1185">Reference proteome</keyword>
<dbReference type="AlphaFoldDB" id="A0AAD6NP32"/>
<sequence length="80" mass="9383">MPGQENAKHQVGDAKKKRAHEEENEAAVVKDEGVDEVVEDSGDEKRKKKKKKKKQVHDFRFEMGLHESKTVEKRRDRKKK</sequence>
<evidence type="ECO:0000256" key="1">
    <source>
        <dbReference type="SAM" id="MobiDB-lite"/>
    </source>
</evidence>
<evidence type="ECO:0000313" key="3">
    <source>
        <dbReference type="Proteomes" id="UP001162972"/>
    </source>
</evidence>
<protein>
    <submittedName>
        <fullName evidence="2">Uncharacterized protein</fullName>
    </submittedName>
</protein>
<dbReference type="EMBL" id="JAPFFJ010000019">
    <property type="protein sequence ID" value="KAJ6400449.1"/>
    <property type="molecule type" value="Genomic_DNA"/>
</dbReference>
<feature type="compositionally biased region" description="Basic residues" evidence="1">
    <location>
        <begin position="46"/>
        <end position="55"/>
    </location>
</feature>
<dbReference type="Proteomes" id="UP001162972">
    <property type="component" value="Chromosome 14"/>
</dbReference>
<feature type="region of interest" description="Disordered" evidence="1">
    <location>
        <begin position="1"/>
        <end position="80"/>
    </location>
</feature>
<comment type="caution">
    <text evidence="2">The sequence shown here is derived from an EMBL/GenBank/DDBJ whole genome shotgun (WGS) entry which is preliminary data.</text>
</comment>
<accession>A0AAD6NP32</accession>
<feature type="compositionally biased region" description="Basic and acidic residues" evidence="1">
    <location>
        <begin position="56"/>
        <end position="74"/>
    </location>
</feature>
<proteinExistence type="predicted"/>
<gene>
    <name evidence="2" type="ORF">OIU84_015989</name>
</gene>
<name>A0AAD6NP32_9ROSI</name>
<evidence type="ECO:0000313" key="2">
    <source>
        <dbReference type="EMBL" id="KAJ6400449.1"/>
    </source>
</evidence>
<reference evidence="2 3" key="1">
    <citation type="journal article" date="2023" name="Int. J. Mol. Sci.">
        <title>De Novo Assembly and Annotation of 11 Diverse Shrub Willow (Salix) Genomes Reveals Novel Gene Organization in Sex-Linked Regions.</title>
        <authorList>
            <person name="Hyden B."/>
            <person name="Feng K."/>
            <person name="Yates T.B."/>
            <person name="Jawdy S."/>
            <person name="Cereghino C."/>
            <person name="Smart L.B."/>
            <person name="Muchero W."/>
        </authorList>
    </citation>
    <scope>NUCLEOTIDE SEQUENCE [LARGE SCALE GENOMIC DNA]</scope>
    <source>
        <tissue evidence="2">Shoot tip</tissue>
    </source>
</reference>
<feature type="compositionally biased region" description="Acidic residues" evidence="1">
    <location>
        <begin position="33"/>
        <end position="42"/>
    </location>
</feature>
<organism evidence="2 3">
    <name type="scientific">Salix udensis</name>
    <dbReference type="NCBI Taxonomy" id="889485"/>
    <lineage>
        <taxon>Eukaryota</taxon>
        <taxon>Viridiplantae</taxon>
        <taxon>Streptophyta</taxon>
        <taxon>Embryophyta</taxon>
        <taxon>Tracheophyta</taxon>
        <taxon>Spermatophyta</taxon>
        <taxon>Magnoliopsida</taxon>
        <taxon>eudicotyledons</taxon>
        <taxon>Gunneridae</taxon>
        <taxon>Pentapetalae</taxon>
        <taxon>rosids</taxon>
        <taxon>fabids</taxon>
        <taxon>Malpighiales</taxon>
        <taxon>Salicaceae</taxon>
        <taxon>Saliceae</taxon>
        <taxon>Salix</taxon>
    </lineage>
</organism>
<feature type="compositionally biased region" description="Basic and acidic residues" evidence="1">
    <location>
        <begin position="1"/>
        <end position="14"/>
    </location>
</feature>